<dbReference type="SUPFAM" id="SSF52794">
    <property type="entry name" value="PTS system IIB component-like"/>
    <property type="match status" value="1"/>
</dbReference>
<protein>
    <submittedName>
        <fullName evidence="9">PTS sugar transporter subunit IIB</fullName>
    </submittedName>
</protein>
<gene>
    <name evidence="9" type="ORF">FYJ39_06960</name>
</gene>
<evidence type="ECO:0000256" key="3">
    <source>
        <dbReference type="ARBA" id="ARBA00022597"/>
    </source>
</evidence>
<dbReference type="Proteomes" id="UP000429958">
    <property type="component" value="Unassembled WGS sequence"/>
</dbReference>
<dbReference type="InterPro" id="IPR013012">
    <property type="entry name" value="PTS_EIIB_3"/>
</dbReference>
<evidence type="ECO:0000313" key="10">
    <source>
        <dbReference type="Proteomes" id="UP000429958"/>
    </source>
</evidence>
<reference evidence="9 10" key="1">
    <citation type="submission" date="2019-08" db="EMBL/GenBank/DDBJ databases">
        <title>In-depth cultivation of the pig gut microbiome towards novel bacterial diversity and tailored functional studies.</title>
        <authorList>
            <person name="Wylensek D."/>
            <person name="Hitch T.C.A."/>
            <person name="Clavel T."/>
        </authorList>
    </citation>
    <scope>NUCLEOTIDE SEQUENCE [LARGE SCALE GENOMIC DNA]</scope>
    <source>
        <strain evidence="9 10">WCA-389-WT-23D1</strain>
    </source>
</reference>
<dbReference type="PANTHER" id="PTHR34581">
    <property type="entry name" value="PTS SYSTEM N,N'-DIACETYLCHITOBIOSE-SPECIFIC EIIB COMPONENT"/>
    <property type="match status" value="1"/>
</dbReference>
<dbReference type="InterPro" id="IPR051819">
    <property type="entry name" value="PTS_sugar-specific_EIIB"/>
</dbReference>
<dbReference type="PROSITE" id="PS51100">
    <property type="entry name" value="PTS_EIIB_TYPE_3"/>
    <property type="match status" value="1"/>
</dbReference>
<keyword evidence="2" id="KW-0597">Phosphoprotein</keyword>
<dbReference type="GO" id="GO:0009401">
    <property type="term" value="P:phosphoenolpyruvate-dependent sugar phosphotransferase system"/>
    <property type="evidence" value="ECO:0007669"/>
    <property type="project" value="UniProtKB-KW"/>
</dbReference>
<sequence length="107" mass="11727">MGMKRIMLACAAGMSTSMLVARMQKAAQEKGLDTEIFAVPASEARSRIEQEPVDVLLLGPQVMYMEAEFKKKLESKGIPVGVIPMMDYGMMNGAKVLDFAENLVRGQ</sequence>
<keyword evidence="5" id="KW-0598">Phosphotransferase system</keyword>
<comment type="caution">
    <text evidence="9">The sequence shown here is derived from an EMBL/GenBank/DDBJ whole genome shotgun (WGS) entry which is preliminary data.</text>
</comment>
<keyword evidence="6" id="KW-0418">Kinase</keyword>
<evidence type="ECO:0000256" key="2">
    <source>
        <dbReference type="ARBA" id="ARBA00022553"/>
    </source>
</evidence>
<evidence type="ECO:0000256" key="7">
    <source>
        <dbReference type="PROSITE-ProRule" id="PRU00423"/>
    </source>
</evidence>
<dbReference type="InterPro" id="IPR036095">
    <property type="entry name" value="PTS_EIIB-like_sf"/>
</dbReference>
<keyword evidence="4" id="KW-0808">Transferase</keyword>
<dbReference type="Gene3D" id="3.40.50.2300">
    <property type="match status" value="1"/>
</dbReference>
<evidence type="ECO:0000256" key="4">
    <source>
        <dbReference type="ARBA" id="ARBA00022679"/>
    </source>
</evidence>
<proteinExistence type="predicted"/>
<dbReference type="AlphaFoldDB" id="A0A7X2NL36"/>
<keyword evidence="1" id="KW-0813">Transport</keyword>
<evidence type="ECO:0000256" key="5">
    <source>
        <dbReference type="ARBA" id="ARBA00022683"/>
    </source>
</evidence>
<keyword evidence="10" id="KW-1185">Reference proteome</keyword>
<evidence type="ECO:0000256" key="1">
    <source>
        <dbReference type="ARBA" id="ARBA00022448"/>
    </source>
</evidence>
<evidence type="ECO:0000259" key="8">
    <source>
        <dbReference type="PROSITE" id="PS51100"/>
    </source>
</evidence>
<dbReference type="GO" id="GO:0008982">
    <property type="term" value="F:protein-N(PI)-phosphohistidine-sugar phosphotransferase activity"/>
    <property type="evidence" value="ECO:0007669"/>
    <property type="project" value="InterPro"/>
</dbReference>
<name>A0A7X2NL36_9CLOT</name>
<dbReference type="CDD" id="cd05564">
    <property type="entry name" value="PTS_IIB_chitobiose_lichenan"/>
    <property type="match status" value="1"/>
</dbReference>
<dbReference type="Pfam" id="PF02302">
    <property type="entry name" value="PTS_IIB"/>
    <property type="match status" value="1"/>
</dbReference>
<keyword evidence="3 9" id="KW-0762">Sugar transport</keyword>
<organism evidence="9 10">
    <name type="scientific">Clostridium porci</name>
    <dbReference type="NCBI Taxonomy" id="2605778"/>
    <lineage>
        <taxon>Bacteria</taxon>
        <taxon>Bacillati</taxon>
        <taxon>Bacillota</taxon>
        <taxon>Clostridia</taxon>
        <taxon>Eubacteriales</taxon>
        <taxon>Clostridiaceae</taxon>
        <taxon>Clostridium</taxon>
    </lineage>
</organism>
<feature type="domain" description="PTS EIIB type-3" evidence="8">
    <location>
        <begin position="3"/>
        <end position="107"/>
    </location>
</feature>
<dbReference type="InterPro" id="IPR003501">
    <property type="entry name" value="PTS_EIIB_2/3"/>
</dbReference>
<dbReference type="GO" id="GO:0016301">
    <property type="term" value="F:kinase activity"/>
    <property type="evidence" value="ECO:0007669"/>
    <property type="project" value="UniProtKB-KW"/>
</dbReference>
<accession>A0A7X2NL36</accession>
<feature type="modified residue" description="Phosphocysteine; by EIIA" evidence="7">
    <location>
        <position position="10"/>
    </location>
</feature>
<dbReference type="EMBL" id="VUMD01000005">
    <property type="protein sequence ID" value="MSS36313.1"/>
    <property type="molecule type" value="Genomic_DNA"/>
</dbReference>
<evidence type="ECO:0000313" key="9">
    <source>
        <dbReference type="EMBL" id="MSS36313.1"/>
    </source>
</evidence>
<dbReference type="PANTHER" id="PTHR34581:SF2">
    <property type="entry name" value="PTS SYSTEM N,N'-DIACETYLCHITOBIOSE-SPECIFIC EIIB COMPONENT"/>
    <property type="match status" value="1"/>
</dbReference>
<evidence type="ECO:0000256" key="6">
    <source>
        <dbReference type="ARBA" id="ARBA00022777"/>
    </source>
</evidence>